<feature type="chain" id="PRO_5013366078" evidence="9">
    <location>
        <begin position="35"/>
        <end position="568"/>
    </location>
</feature>
<dbReference type="GO" id="GO:0016020">
    <property type="term" value="C:membrane"/>
    <property type="evidence" value="ECO:0007669"/>
    <property type="project" value="InterPro"/>
</dbReference>
<accession>A0A1W2AK23</accession>
<dbReference type="STRING" id="1938817.SAMN06296008_10911"/>
<feature type="binding site" evidence="6">
    <location>
        <begin position="198"/>
        <end position="199"/>
    </location>
    <ligand>
        <name>pyrroloquinoline quinone</name>
        <dbReference type="ChEBI" id="CHEBI:58442"/>
    </ligand>
</feature>
<dbReference type="InterPro" id="IPR002372">
    <property type="entry name" value="PQQ_rpt_dom"/>
</dbReference>
<organism evidence="11 12">
    <name type="scientific">Polynucleobacter kasalickyi</name>
    <dbReference type="NCBI Taxonomy" id="1938817"/>
    <lineage>
        <taxon>Bacteria</taxon>
        <taxon>Pseudomonadati</taxon>
        <taxon>Pseudomonadota</taxon>
        <taxon>Betaproteobacteria</taxon>
        <taxon>Burkholderiales</taxon>
        <taxon>Burkholderiaceae</taxon>
        <taxon>Polynucleobacter</taxon>
    </lineage>
</organism>
<evidence type="ECO:0000313" key="11">
    <source>
        <dbReference type="EMBL" id="SMC60862.1"/>
    </source>
</evidence>
<sequence length="568" mass="63058">MIPLKKTANFLVSCLATIPLCFSFIFLQSLQAQTKEELLSPKKNQVTTYGMGYSQQRYSDLKQIDRKNIKNLSPTWAYSMENLSGEQSQPLVYDGVLYVTNAKWTMAVDVETGRQLWRTQEDFDPAALRVVCCGVSNKGAAIYDGKVFRMTIDAHIKALDLKTGKVLWKKKFAEWQDGFSGIAAPLIANGVLISGTSGAEFGVRGFLDGWDPQTGQHLWRKYTTPAPGEAGSETWPQGSDAYKRGGATPWITGSYDPETDLTYWGTGNGGAWNPIDRPGDNLYIASVIAVRPKTGEIAWHYQFTPGDPFDFDAVNENILADIKVNGKLRKVLIHADKNAFLYVLDRVTGELLAANEFAKQNWAKGIDLKTGRPVPTDLLDRIKAGEEVEFWPGPRGGKNWVPMAFNPKTGLVYLNAANQPRIFKFSKLDEYKVGQRYQGVQTSVPPQNPNEPNGFYMALDPLTAKPKWKIPLMDYMQWGGMLVTDGGILFSGKQTGEFVAFDAENGKKLWEFQTGSGINAPAITYEHKGRQYVTVLSGRGGGAPNTPTELREKIPLSGMMWTFSLPKK</sequence>
<comment type="cofactor">
    <cofactor evidence="6">
        <name>pyrroloquinoline quinone</name>
        <dbReference type="ChEBI" id="CHEBI:58442"/>
    </cofactor>
    <text evidence="6">Binds 1 PQQ group per subunit.</text>
</comment>
<dbReference type="GO" id="GO:0016614">
    <property type="term" value="F:oxidoreductase activity, acting on CH-OH group of donors"/>
    <property type="evidence" value="ECO:0007669"/>
    <property type="project" value="InterPro"/>
</dbReference>
<keyword evidence="9" id="KW-0732">Signal</keyword>
<protein>
    <submittedName>
        <fullName evidence="11">Alcohol dehydrogenase (Cytochrome c)</fullName>
    </submittedName>
</protein>
<feature type="binding site" evidence="6">
    <location>
        <begin position="399"/>
        <end position="400"/>
    </location>
    <ligand>
        <name>pyrroloquinoline quinone</name>
        <dbReference type="ChEBI" id="CHEBI:58442"/>
    </ligand>
</feature>
<dbReference type="GO" id="GO:0005509">
    <property type="term" value="F:calcium ion binding"/>
    <property type="evidence" value="ECO:0007669"/>
    <property type="project" value="InterPro"/>
</dbReference>
<evidence type="ECO:0000256" key="8">
    <source>
        <dbReference type="PIRSR" id="PIRSR617512-4"/>
    </source>
</evidence>
<evidence type="ECO:0000256" key="1">
    <source>
        <dbReference type="ARBA" id="ARBA00008156"/>
    </source>
</evidence>
<evidence type="ECO:0000259" key="10">
    <source>
        <dbReference type="Pfam" id="PF01011"/>
    </source>
</evidence>
<dbReference type="NCBIfam" id="TIGR03075">
    <property type="entry name" value="PQQ_enz_alc_DH"/>
    <property type="match status" value="1"/>
</dbReference>
<dbReference type="PANTHER" id="PTHR32303">
    <property type="entry name" value="QUINOPROTEIN ALCOHOL DEHYDROGENASE (CYTOCHROME C)"/>
    <property type="match status" value="1"/>
</dbReference>
<keyword evidence="12" id="KW-1185">Reference proteome</keyword>
<evidence type="ECO:0000313" key="12">
    <source>
        <dbReference type="Proteomes" id="UP000192708"/>
    </source>
</evidence>
<keyword evidence="3 6" id="KW-0634">PQQ</keyword>
<comment type="cofactor">
    <cofactor evidence="7">
        <name>Ca(2+)</name>
        <dbReference type="ChEBI" id="CHEBI:29108"/>
    </cofactor>
    <text evidence="7">Binds 1 Ca(2+) ion per subunit.</text>
</comment>
<feature type="active site" description="Proton acceptor" evidence="5">
    <location>
        <position position="310"/>
    </location>
</feature>
<dbReference type="RefSeq" id="WP_084283805.1">
    <property type="nucleotide sequence ID" value="NZ_FWXJ01000009.1"/>
</dbReference>
<name>A0A1W2AK23_9BURK</name>
<gene>
    <name evidence="11" type="ORF">SAMN06296008_10911</name>
</gene>
<evidence type="ECO:0000256" key="9">
    <source>
        <dbReference type="SAM" id="SignalP"/>
    </source>
</evidence>
<evidence type="ECO:0000256" key="7">
    <source>
        <dbReference type="PIRSR" id="PIRSR617512-3"/>
    </source>
</evidence>
<feature type="domain" description="Pyrrolo-quinoline quinone repeat" evidence="10">
    <location>
        <begin position="48"/>
        <end position="352"/>
    </location>
</feature>
<dbReference type="InterPro" id="IPR018391">
    <property type="entry name" value="PQQ_b-propeller_rpt"/>
</dbReference>
<dbReference type="Gene3D" id="2.140.10.10">
    <property type="entry name" value="Quinoprotein alcohol dehydrogenase-like superfamily"/>
    <property type="match status" value="1"/>
</dbReference>
<dbReference type="SMART" id="SM00564">
    <property type="entry name" value="PQQ"/>
    <property type="match status" value="5"/>
</dbReference>
<reference evidence="11 12" key="1">
    <citation type="submission" date="2017-04" db="EMBL/GenBank/DDBJ databases">
        <authorList>
            <person name="Afonso C.L."/>
            <person name="Miller P.J."/>
            <person name="Scott M.A."/>
            <person name="Spackman E."/>
            <person name="Goraichik I."/>
            <person name="Dimitrov K.M."/>
            <person name="Suarez D.L."/>
            <person name="Swayne D.E."/>
        </authorList>
    </citation>
    <scope>NUCLEOTIDE SEQUENCE [LARGE SCALE GENOMIC DNA]</scope>
    <source>
        <strain evidence="11 12">VK13</strain>
    </source>
</reference>
<dbReference type="InterPro" id="IPR017512">
    <property type="entry name" value="PQQ_MeOH/EtOH_DH"/>
</dbReference>
<evidence type="ECO:0000256" key="5">
    <source>
        <dbReference type="PIRSR" id="PIRSR617512-1"/>
    </source>
</evidence>
<dbReference type="EMBL" id="FWXJ01000009">
    <property type="protein sequence ID" value="SMC60862.1"/>
    <property type="molecule type" value="Genomic_DNA"/>
</dbReference>
<evidence type="ECO:0000256" key="3">
    <source>
        <dbReference type="ARBA" id="ARBA00022891"/>
    </source>
</evidence>
<feature type="binding site" evidence="7">
    <location>
        <position position="268"/>
    </location>
    <ligand>
        <name>Ca(2+)</name>
        <dbReference type="ChEBI" id="CHEBI:29108"/>
    </ligand>
</feature>
<dbReference type="PANTHER" id="PTHR32303:SF20">
    <property type="entry name" value="QUINOPROTEIN ETHANOL DEHYDROGENASE"/>
    <property type="match status" value="1"/>
</dbReference>
<dbReference type="InterPro" id="IPR011047">
    <property type="entry name" value="Quinoprotein_ADH-like_sf"/>
</dbReference>
<keyword evidence="8" id="KW-1015">Disulfide bond</keyword>
<feature type="binding site" evidence="7">
    <location>
        <position position="200"/>
    </location>
    <ligand>
        <name>Ca(2+)</name>
        <dbReference type="ChEBI" id="CHEBI:29108"/>
    </ligand>
</feature>
<dbReference type="OrthoDB" id="9794322at2"/>
<keyword evidence="2 7" id="KW-0479">Metal-binding</keyword>
<keyword evidence="7" id="KW-0106">Calcium</keyword>
<proteinExistence type="inferred from homology"/>
<feature type="domain" description="Pyrrolo-quinoline quinone repeat" evidence="10">
    <location>
        <begin position="461"/>
        <end position="533"/>
    </location>
</feature>
<evidence type="ECO:0000256" key="6">
    <source>
        <dbReference type="PIRSR" id="PIRSR617512-2"/>
    </source>
</evidence>
<dbReference type="AlphaFoldDB" id="A0A1W2AK23"/>
<keyword evidence="4" id="KW-0560">Oxidoreductase</keyword>
<feature type="binding site" evidence="6">
    <location>
        <position position="337"/>
    </location>
    <ligand>
        <name>pyrroloquinoline quinone</name>
        <dbReference type="ChEBI" id="CHEBI:58442"/>
    </ligand>
</feature>
<feature type="signal peptide" evidence="9">
    <location>
        <begin position="1"/>
        <end position="34"/>
    </location>
</feature>
<feature type="binding site" evidence="6">
    <location>
        <position position="248"/>
    </location>
    <ligand>
        <name>pyrroloquinoline quinone</name>
        <dbReference type="ChEBI" id="CHEBI:58442"/>
    </ligand>
</feature>
<comment type="similarity">
    <text evidence="1">Belongs to the bacterial PQQ dehydrogenase family.</text>
</comment>
<dbReference type="Proteomes" id="UP000192708">
    <property type="component" value="Unassembled WGS sequence"/>
</dbReference>
<evidence type="ECO:0000256" key="4">
    <source>
        <dbReference type="ARBA" id="ARBA00023002"/>
    </source>
</evidence>
<feature type="binding site" evidence="7">
    <location>
        <position position="310"/>
    </location>
    <ligand>
        <name>Ca(2+)</name>
        <dbReference type="ChEBI" id="CHEBI:29108"/>
    </ligand>
</feature>
<feature type="disulfide bond" evidence="8">
    <location>
        <begin position="132"/>
        <end position="133"/>
    </location>
</feature>
<dbReference type="SUPFAM" id="SSF50998">
    <property type="entry name" value="Quinoprotein alcohol dehydrogenase-like"/>
    <property type="match status" value="1"/>
</dbReference>
<evidence type="ECO:0000256" key="2">
    <source>
        <dbReference type="ARBA" id="ARBA00022723"/>
    </source>
</evidence>
<dbReference type="Pfam" id="PF01011">
    <property type="entry name" value="PQQ"/>
    <property type="match status" value="2"/>
</dbReference>